<evidence type="ECO:0000256" key="2">
    <source>
        <dbReference type="ARBA" id="ARBA00022692"/>
    </source>
</evidence>
<keyword evidence="3 5" id="KW-1133">Transmembrane helix</keyword>
<dbReference type="PANTHER" id="PTHR23503">
    <property type="entry name" value="SOLUTE CARRIER FAMILY 2"/>
    <property type="match status" value="1"/>
</dbReference>
<evidence type="ECO:0000256" key="1">
    <source>
        <dbReference type="ARBA" id="ARBA00004370"/>
    </source>
</evidence>
<dbReference type="Gene3D" id="1.20.1250.20">
    <property type="entry name" value="MFS general substrate transporter like domains"/>
    <property type="match status" value="1"/>
</dbReference>
<dbReference type="PANTHER" id="PTHR23503:SF127">
    <property type="entry name" value="FI08437P-RELATED"/>
    <property type="match status" value="1"/>
</dbReference>
<sequence length="151" mass="16777">MLQLSQSSRTRLISCFRESTSLPELSRLPSPNKSLRHNPKTCKTVPAHVDNAPRCPVWNKCANELFEVSPRPVAMSMGSLASWSCNFVIGMAFPSLSRAWGAFVFLPFSLTCTLLFLLTKFYLPETRGRDPSEVAPLVAKGFRSKIVVVSN</sequence>
<evidence type="ECO:0008006" key="8">
    <source>
        <dbReference type="Google" id="ProtNLM"/>
    </source>
</evidence>
<reference evidence="7" key="1">
    <citation type="submission" date="2014-03" db="EMBL/GenBank/DDBJ databases">
        <authorList>
            <person name="Aksoy S."/>
            <person name="Warren W."/>
            <person name="Wilson R.K."/>
        </authorList>
    </citation>
    <scope>NUCLEOTIDE SEQUENCE [LARGE SCALE GENOMIC DNA]</scope>
    <source>
        <strain evidence="7">IAEA</strain>
    </source>
</reference>
<proteinExistence type="predicted"/>
<dbReference type="Pfam" id="PF00083">
    <property type="entry name" value="Sugar_tr"/>
    <property type="match status" value="1"/>
</dbReference>
<name>A0A1A9ZCB0_GLOPL</name>
<evidence type="ECO:0000256" key="5">
    <source>
        <dbReference type="SAM" id="Phobius"/>
    </source>
</evidence>
<keyword evidence="4 5" id="KW-0472">Membrane</keyword>
<dbReference type="AlphaFoldDB" id="A0A1A9ZCB0"/>
<dbReference type="GO" id="GO:0015149">
    <property type="term" value="F:hexose transmembrane transporter activity"/>
    <property type="evidence" value="ECO:0007669"/>
    <property type="project" value="TreeGrafter"/>
</dbReference>
<dbReference type="InterPro" id="IPR045263">
    <property type="entry name" value="GLUT"/>
</dbReference>
<keyword evidence="7" id="KW-1185">Reference proteome</keyword>
<comment type="subcellular location">
    <subcellularLocation>
        <location evidence="1">Membrane</location>
    </subcellularLocation>
</comment>
<protein>
    <recommendedName>
        <fullName evidence="8">Major facilitator superfamily (MFS) profile domain-containing protein</fullName>
    </recommendedName>
</protein>
<evidence type="ECO:0000256" key="3">
    <source>
        <dbReference type="ARBA" id="ARBA00022989"/>
    </source>
</evidence>
<evidence type="ECO:0000256" key="4">
    <source>
        <dbReference type="ARBA" id="ARBA00023136"/>
    </source>
</evidence>
<keyword evidence="2 5" id="KW-0812">Transmembrane</keyword>
<dbReference type="GO" id="GO:0016020">
    <property type="term" value="C:membrane"/>
    <property type="evidence" value="ECO:0007669"/>
    <property type="project" value="UniProtKB-SubCell"/>
</dbReference>
<dbReference type="InterPro" id="IPR036259">
    <property type="entry name" value="MFS_trans_sf"/>
</dbReference>
<organism evidence="6 7">
    <name type="scientific">Glossina pallidipes</name>
    <name type="common">Tsetse fly</name>
    <dbReference type="NCBI Taxonomy" id="7398"/>
    <lineage>
        <taxon>Eukaryota</taxon>
        <taxon>Metazoa</taxon>
        <taxon>Ecdysozoa</taxon>
        <taxon>Arthropoda</taxon>
        <taxon>Hexapoda</taxon>
        <taxon>Insecta</taxon>
        <taxon>Pterygota</taxon>
        <taxon>Neoptera</taxon>
        <taxon>Endopterygota</taxon>
        <taxon>Diptera</taxon>
        <taxon>Brachycera</taxon>
        <taxon>Muscomorpha</taxon>
        <taxon>Hippoboscoidea</taxon>
        <taxon>Glossinidae</taxon>
        <taxon>Glossina</taxon>
    </lineage>
</organism>
<dbReference type="InterPro" id="IPR005828">
    <property type="entry name" value="MFS_sugar_transport-like"/>
</dbReference>
<evidence type="ECO:0000313" key="6">
    <source>
        <dbReference type="EnsemblMetazoa" id="GPAI010357-PA"/>
    </source>
</evidence>
<dbReference type="Proteomes" id="UP000092445">
    <property type="component" value="Unassembled WGS sequence"/>
</dbReference>
<dbReference type="SUPFAM" id="SSF103473">
    <property type="entry name" value="MFS general substrate transporter"/>
    <property type="match status" value="1"/>
</dbReference>
<reference evidence="6" key="2">
    <citation type="submission" date="2020-05" db="UniProtKB">
        <authorList>
            <consortium name="EnsemblMetazoa"/>
        </authorList>
    </citation>
    <scope>IDENTIFICATION</scope>
    <source>
        <strain evidence="6">IAEA</strain>
    </source>
</reference>
<feature type="transmembrane region" description="Helical" evidence="5">
    <location>
        <begin position="99"/>
        <end position="119"/>
    </location>
</feature>
<dbReference type="VEuPathDB" id="VectorBase:GPAI010357"/>
<evidence type="ECO:0000313" key="7">
    <source>
        <dbReference type="Proteomes" id="UP000092445"/>
    </source>
</evidence>
<dbReference type="STRING" id="7398.A0A1A9ZCB0"/>
<accession>A0A1A9ZCB0</accession>
<dbReference type="EnsemblMetazoa" id="GPAI010357-RA">
    <property type="protein sequence ID" value="GPAI010357-PA"/>
    <property type="gene ID" value="GPAI010357"/>
</dbReference>